<dbReference type="Gene3D" id="1.20.1440.110">
    <property type="entry name" value="acylaminoacyl peptidase"/>
    <property type="match status" value="1"/>
</dbReference>
<feature type="domain" description="AB hydrolase-1" evidence="2">
    <location>
        <begin position="147"/>
        <end position="353"/>
    </location>
</feature>
<dbReference type="InterPro" id="IPR000073">
    <property type="entry name" value="AB_hydrolase_1"/>
</dbReference>
<dbReference type="GO" id="GO:0004177">
    <property type="term" value="F:aminopeptidase activity"/>
    <property type="evidence" value="ECO:0007669"/>
    <property type="project" value="UniProtKB-KW"/>
</dbReference>
<dbReference type="InterPro" id="IPR050261">
    <property type="entry name" value="FrsA_esterase"/>
</dbReference>
<evidence type="ECO:0000256" key="1">
    <source>
        <dbReference type="ARBA" id="ARBA00038115"/>
    </source>
</evidence>
<dbReference type="SUPFAM" id="SSF53474">
    <property type="entry name" value="alpha/beta-Hydrolases"/>
    <property type="match status" value="1"/>
</dbReference>
<gene>
    <name evidence="3" type="ORF">CDIOL_22390</name>
</gene>
<comment type="similarity">
    <text evidence="1">Belongs to the AB hydrolase superfamily. FUS2 hydrolase family.</text>
</comment>
<evidence type="ECO:0000313" key="3">
    <source>
        <dbReference type="EMBL" id="GEA31316.1"/>
    </source>
</evidence>
<dbReference type="EMBL" id="BJLA01000006">
    <property type="protein sequence ID" value="GEA31316.1"/>
    <property type="molecule type" value="Genomic_DNA"/>
</dbReference>
<proteinExistence type="inferred from homology"/>
<protein>
    <submittedName>
        <fullName evidence="3">Dipeptidyl aminopeptidase</fullName>
    </submittedName>
</protein>
<keyword evidence="4" id="KW-1185">Reference proteome</keyword>
<dbReference type="AlphaFoldDB" id="A0AAV3W2Q6"/>
<dbReference type="PANTHER" id="PTHR22946:SF12">
    <property type="entry name" value="CONIDIAL PIGMENT BIOSYNTHESIS PROTEIN AYG1 (AFU_ORTHOLOGUE AFUA_2G17550)"/>
    <property type="match status" value="1"/>
</dbReference>
<keyword evidence="3" id="KW-0645">Protease</keyword>
<comment type="caution">
    <text evidence="3">The sequence shown here is derived from an EMBL/GenBank/DDBJ whole genome shotgun (WGS) entry which is preliminary data.</text>
</comment>
<dbReference type="Gene3D" id="3.40.50.1820">
    <property type="entry name" value="alpha/beta hydrolase"/>
    <property type="match status" value="1"/>
</dbReference>
<keyword evidence="3" id="KW-0031">Aminopeptidase</keyword>
<dbReference type="PANTHER" id="PTHR22946">
    <property type="entry name" value="DIENELACTONE HYDROLASE DOMAIN-CONTAINING PROTEIN-RELATED"/>
    <property type="match status" value="1"/>
</dbReference>
<reference evidence="3 4" key="1">
    <citation type="submission" date="2019-06" db="EMBL/GenBank/DDBJ databases">
        <title>Draft genome sequence of Clostridium diolis DSM 15410.</title>
        <authorList>
            <person name="Kobayashi H."/>
            <person name="Tanizawa Y."/>
            <person name="Tohno M."/>
        </authorList>
    </citation>
    <scope>NUCLEOTIDE SEQUENCE [LARGE SCALE GENOMIC DNA]</scope>
    <source>
        <strain evidence="3 4">DSM 15410</strain>
    </source>
</reference>
<keyword evidence="3" id="KW-0378">Hydrolase</keyword>
<name>A0AAV3W2Q6_9CLOT</name>
<evidence type="ECO:0000313" key="4">
    <source>
        <dbReference type="Proteomes" id="UP000325212"/>
    </source>
</evidence>
<dbReference type="Proteomes" id="UP000325212">
    <property type="component" value="Unassembled WGS sequence"/>
</dbReference>
<dbReference type="InterPro" id="IPR029058">
    <property type="entry name" value="AB_hydrolase_fold"/>
</dbReference>
<evidence type="ECO:0000259" key="2">
    <source>
        <dbReference type="Pfam" id="PF00561"/>
    </source>
</evidence>
<organism evidence="3 4">
    <name type="scientific">Clostridium diolis</name>
    <dbReference type="NCBI Taxonomy" id="223919"/>
    <lineage>
        <taxon>Bacteria</taxon>
        <taxon>Bacillati</taxon>
        <taxon>Bacillota</taxon>
        <taxon>Clostridia</taxon>
        <taxon>Eubacteriales</taxon>
        <taxon>Clostridiaceae</taxon>
        <taxon>Clostridium</taxon>
    </lineage>
</organism>
<dbReference type="Pfam" id="PF00561">
    <property type="entry name" value="Abhydrolase_1"/>
    <property type="match status" value="1"/>
</dbReference>
<accession>A0AAV3W2Q6</accession>
<dbReference type="RefSeq" id="WP_039768767.1">
    <property type="nucleotide sequence ID" value="NZ_BJLA01000006.1"/>
</dbReference>
<sequence length="402" mass="46197">MKVIFKDNQFSFQILRLLGGATSGSADIGEVISTAQKIKEGDFESWCKEWTALAKRIENFAEECYSNGHLTSARQAYLRASNYYRTAEFYLHENPNDTRINELYNKGIHCFSYVMKLNNPVIEAVEIPYENTNLPGHFYHTDNNPRPTLVLVNGYDGTKEEFYGLAMSALERGMNFFTFEGPGQGETVRKQHLFFRYDYENVISPVLDYLLSRNEIDPNAIVLMGESFGGYLAPRAAAFDKRVAACIANGGVYDFMGFRRPSDFSREEFFAYVRNNQEEVNAINYEEMKRNPDMRWAISHGMYVSDAKTPAEFILKTEKYYLKGIADKIKCPTLVIDTENEHFFPGQAKALYHELKCRKDFMLFTKDECAEEHCQVGAKLIAGERIFNWIEDTINNHINVSS</sequence>